<name>A0A4Y2R8I8_ARAVE</name>
<sequence length="30" mass="3420">MKRVENIGRDQYRYEALSVFQGQIAGTMSA</sequence>
<organism evidence="1 2">
    <name type="scientific">Araneus ventricosus</name>
    <name type="common">Orbweaver spider</name>
    <name type="synonym">Epeira ventricosa</name>
    <dbReference type="NCBI Taxonomy" id="182803"/>
    <lineage>
        <taxon>Eukaryota</taxon>
        <taxon>Metazoa</taxon>
        <taxon>Ecdysozoa</taxon>
        <taxon>Arthropoda</taxon>
        <taxon>Chelicerata</taxon>
        <taxon>Arachnida</taxon>
        <taxon>Araneae</taxon>
        <taxon>Araneomorphae</taxon>
        <taxon>Entelegynae</taxon>
        <taxon>Araneoidea</taxon>
        <taxon>Araneidae</taxon>
        <taxon>Araneus</taxon>
    </lineage>
</organism>
<comment type="caution">
    <text evidence="1">The sequence shown here is derived from an EMBL/GenBank/DDBJ whole genome shotgun (WGS) entry which is preliminary data.</text>
</comment>
<accession>A0A4Y2R8I8</accession>
<keyword evidence="2" id="KW-1185">Reference proteome</keyword>
<feature type="non-terminal residue" evidence="1">
    <location>
        <position position="30"/>
    </location>
</feature>
<protein>
    <submittedName>
        <fullName evidence="1">Uncharacterized protein</fullName>
    </submittedName>
</protein>
<gene>
    <name evidence="1" type="ORF">AVEN_131682_1</name>
</gene>
<reference evidence="1 2" key="1">
    <citation type="journal article" date="2019" name="Sci. Rep.">
        <title>Orb-weaving spider Araneus ventricosus genome elucidates the spidroin gene catalogue.</title>
        <authorList>
            <person name="Kono N."/>
            <person name="Nakamura H."/>
            <person name="Ohtoshi R."/>
            <person name="Moran D.A.P."/>
            <person name="Shinohara A."/>
            <person name="Yoshida Y."/>
            <person name="Fujiwara M."/>
            <person name="Mori M."/>
            <person name="Tomita M."/>
            <person name="Arakawa K."/>
        </authorList>
    </citation>
    <scope>NUCLEOTIDE SEQUENCE [LARGE SCALE GENOMIC DNA]</scope>
</reference>
<dbReference type="AlphaFoldDB" id="A0A4Y2R8I8"/>
<dbReference type="Proteomes" id="UP000499080">
    <property type="component" value="Unassembled WGS sequence"/>
</dbReference>
<evidence type="ECO:0000313" key="2">
    <source>
        <dbReference type="Proteomes" id="UP000499080"/>
    </source>
</evidence>
<evidence type="ECO:0000313" key="1">
    <source>
        <dbReference type="EMBL" id="GBN72084.1"/>
    </source>
</evidence>
<dbReference type="EMBL" id="BGPR01143305">
    <property type="protein sequence ID" value="GBN72084.1"/>
    <property type="molecule type" value="Genomic_DNA"/>
</dbReference>
<proteinExistence type="predicted"/>